<evidence type="ECO:0000259" key="11">
    <source>
        <dbReference type="Pfam" id="PF08264"/>
    </source>
</evidence>
<dbReference type="InterPro" id="IPR001412">
    <property type="entry name" value="aa-tRNA-synth_I_CS"/>
</dbReference>
<dbReference type="PROSITE" id="PS00178">
    <property type="entry name" value="AA_TRNA_LIGASE_I"/>
    <property type="match status" value="1"/>
</dbReference>
<dbReference type="Pfam" id="PF00133">
    <property type="entry name" value="tRNA-synt_1"/>
    <property type="match status" value="2"/>
</dbReference>
<dbReference type="PANTHER" id="PTHR45794:SF1">
    <property type="entry name" value="LEUCINE--TRNA LIGASE, CYTOPLASMIC"/>
    <property type="match status" value="1"/>
</dbReference>
<name>A0A5K1VB87_ENTHI</name>
<keyword evidence="7 9" id="KW-0030">Aminoacyl-tRNA synthetase</keyword>
<proteinExistence type="inferred from homology"/>
<feature type="domain" description="Aminoacyl-tRNA synthetase class Ia" evidence="10">
    <location>
        <begin position="31"/>
        <end position="109"/>
    </location>
</feature>
<dbReference type="GO" id="GO:0006429">
    <property type="term" value="P:leucyl-tRNA aminoacylation"/>
    <property type="evidence" value="ECO:0007669"/>
    <property type="project" value="InterPro"/>
</dbReference>
<organism evidence="13 14">
    <name type="scientific">Entamoeba histolytica</name>
    <dbReference type="NCBI Taxonomy" id="5759"/>
    <lineage>
        <taxon>Eukaryota</taxon>
        <taxon>Amoebozoa</taxon>
        <taxon>Evosea</taxon>
        <taxon>Archamoebae</taxon>
        <taxon>Mastigamoebida</taxon>
        <taxon>Entamoebidae</taxon>
        <taxon>Entamoeba</taxon>
    </lineage>
</organism>
<evidence type="ECO:0000313" key="14">
    <source>
        <dbReference type="Proteomes" id="UP000078387"/>
    </source>
</evidence>
<dbReference type="SUPFAM" id="SSF47323">
    <property type="entry name" value="Anticodon-binding domain of a subclass of class I aminoacyl-tRNA synthetases"/>
    <property type="match status" value="1"/>
</dbReference>
<dbReference type="Gene3D" id="3.40.50.620">
    <property type="entry name" value="HUPs"/>
    <property type="match status" value="1"/>
</dbReference>
<evidence type="ECO:0000256" key="1">
    <source>
        <dbReference type="ARBA" id="ARBA00005594"/>
    </source>
</evidence>
<dbReference type="Gene3D" id="1.10.730.10">
    <property type="entry name" value="Isoleucyl-tRNA Synthetase, Domain 1"/>
    <property type="match status" value="1"/>
</dbReference>
<dbReference type="Gene3D" id="3.90.740.10">
    <property type="entry name" value="Valyl/Leucyl/Isoleucyl-tRNA synthetase, editing domain"/>
    <property type="match status" value="1"/>
</dbReference>
<keyword evidence="4 9" id="KW-0547">Nucleotide-binding</keyword>
<dbReference type="Proteomes" id="UP000078387">
    <property type="component" value="Unassembled WGS sequence"/>
</dbReference>
<evidence type="ECO:0000256" key="6">
    <source>
        <dbReference type="ARBA" id="ARBA00022917"/>
    </source>
</evidence>
<dbReference type="SUPFAM" id="SSF50677">
    <property type="entry name" value="ValRS/IleRS/LeuRS editing domain"/>
    <property type="match status" value="1"/>
</dbReference>
<dbReference type="EMBL" id="BDEQ01000001">
    <property type="protein sequence ID" value="GAT97160.1"/>
    <property type="molecule type" value="Genomic_DNA"/>
</dbReference>
<dbReference type="FunFam" id="3.90.740.10:FF:000001">
    <property type="entry name" value="Leucine--tRNA ligase, cytoplasmic"/>
    <property type="match status" value="1"/>
</dbReference>
<dbReference type="Pfam" id="PF08264">
    <property type="entry name" value="Anticodon_1"/>
    <property type="match status" value="1"/>
</dbReference>
<dbReference type="VEuPathDB" id="AmoebaDB:KM1_226960"/>
<dbReference type="AlphaFoldDB" id="A0A5K1VB87"/>
<evidence type="ECO:0000256" key="7">
    <source>
        <dbReference type="ARBA" id="ARBA00023146"/>
    </source>
</evidence>
<dbReference type="SUPFAM" id="SSF52374">
    <property type="entry name" value="Nucleotidylyl transferase"/>
    <property type="match status" value="1"/>
</dbReference>
<dbReference type="InterPro" id="IPR004493">
    <property type="entry name" value="Leu-tRNA-synth_Ia_arc/euk"/>
</dbReference>
<dbReference type="PANTHER" id="PTHR45794">
    <property type="entry name" value="LEUCYL-TRNA SYNTHETASE"/>
    <property type="match status" value="1"/>
</dbReference>
<dbReference type="InterPro" id="IPR009080">
    <property type="entry name" value="tRNAsynth_Ia_anticodon-bd"/>
</dbReference>
<keyword evidence="5 9" id="KW-0067">ATP-binding</keyword>
<dbReference type="GO" id="GO:0002161">
    <property type="term" value="F:aminoacyl-tRNA deacylase activity"/>
    <property type="evidence" value="ECO:0007669"/>
    <property type="project" value="InterPro"/>
</dbReference>
<evidence type="ECO:0000259" key="12">
    <source>
        <dbReference type="Pfam" id="PF24810"/>
    </source>
</evidence>
<dbReference type="InterPro" id="IPR055416">
    <property type="entry name" value="RBD_LARS1"/>
</dbReference>
<feature type="domain" description="Aminoacyl-tRNA synthetase class Ia" evidence="10">
    <location>
        <begin position="193"/>
        <end position="760"/>
    </location>
</feature>
<dbReference type="VEuPathDB" id="AmoebaDB:EHI5A_177030"/>
<evidence type="ECO:0000313" key="13">
    <source>
        <dbReference type="EMBL" id="GAT97160.1"/>
    </source>
</evidence>
<gene>
    <name evidence="13" type="ORF">CL6EHI_161970</name>
</gene>
<reference evidence="13 14" key="1">
    <citation type="submission" date="2016-05" db="EMBL/GenBank/DDBJ databases">
        <title>First whole genome sequencing of Entamoeba histolytica HM1:IMSS-clone-6.</title>
        <authorList>
            <person name="Mukherjee Avik.K."/>
            <person name="Izumyama S."/>
            <person name="Nakada-Tsukui K."/>
            <person name="Nozaki T."/>
        </authorList>
    </citation>
    <scope>NUCLEOTIDE SEQUENCE [LARGE SCALE GENOMIC DNA]</scope>
    <source>
        <strain evidence="13 14">HM1:IMSS clone 6</strain>
    </source>
</reference>
<dbReference type="NCBIfam" id="TIGR00395">
    <property type="entry name" value="leuS_arch"/>
    <property type="match status" value="1"/>
</dbReference>
<dbReference type="InterPro" id="IPR009008">
    <property type="entry name" value="Val/Leu/Ile-tRNA-synth_edit"/>
</dbReference>
<evidence type="ECO:0000256" key="9">
    <source>
        <dbReference type="RuleBase" id="RU363035"/>
    </source>
</evidence>
<dbReference type="GO" id="GO:0005524">
    <property type="term" value="F:ATP binding"/>
    <property type="evidence" value="ECO:0007669"/>
    <property type="project" value="UniProtKB-KW"/>
</dbReference>
<keyword evidence="6 9" id="KW-0648">Protein biosynthesis</keyword>
<dbReference type="EC" id="6.1.1.4" evidence="2"/>
<dbReference type="Pfam" id="PF24810">
    <property type="entry name" value="RBD_LARS1"/>
    <property type="match status" value="1"/>
</dbReference>
<dbReference type="VEuPathDB" id="AmoebaDB:EHI7A_139330"/>
<dbReference type="InterPro" id="IPR013155">
    <property type="entry name" value="M/V/L/I-tRNA-synth_anticd-bd"/>
</dbReference>
<feature type="domain" description="Methionyl/Valyl/Leucyl/Isoleucyl-tRNA synthetase anticodon-binding" evidence="11">
    <location>
        <begin position="801"/>
        <end position="922"/>
    </location>
</feature>
<evidence type="ECO:0000256" key="3">
    <source>
        <dbReference type="ARBA" id="ARBA00022598"/>
    </source>
</evidence>
<dbReference type="GO" id="GO:0004823">
    <property type="term" value="F:leucine-tRNA ligase activity"/>
    <property type="evidence" value="ECO:0007669"/>
    <property type="project" value="UniProtKB-EC"/>
</dbReference>
<dbReference type="InterPro" id="IPR014729">
    <property type="entry name" value="Rossmann-like_a/b/a_fold"/>
</dbReference>
<evidence type="ECO:0000256" key="2">
    <source>
        <dbReference type="ARBA" id="ARBA00013164"/>
    </source>
</evidence>
<evidence type="ECO:0000256" key="4">
    <source>
        <dbReference type="ARBA" id="ARBA00022741"/>
    </source>
</evidence>
<accession>A0A5K1VB87</accession>
<dbReference type="VEuPathDB" id="AmoebaDB:EHI_161970"/>
<sequence>MSADTHTQQKQEKPKSFAKRDELAAIETELNKQWNDAHLYETGPIDPNQKKYMVTFPFPYMNGRLHLGHTFTVTKAEFAARYHKLKREAVMFPFGFHCTGMPIKACADKLKTEIEKYGCPPVFPVEQESKPVETQKVNVETLDVHRSAKAKTKQKGGKHQWDILKSNGIPESEIPKFVDPLHWLQYFPPLGVEDLKLMGVAVDWRRSFITTDHNPYFDSFIRWQFLKLKEMGKIQFGKRYTIYSPLDGQPCADHDRASGEGVIPQEYVAIKMKVIESKSELINKLMKEGKSVFLIAGTLRPETMYGQTNCWIHPDINYKLFEMKNGEIVVCTQRCGNNLVYQELLKEAPVDYKAVSIGSVKGSELLGTALKAPLTSYDKIYTLPMTTILEDKGTGIVTSVPSDSPDDYMNVYTLKNKPEYRKKMGVADEWVMPFELIEICEIPEMGRRAAETACHELKIKSPNDRKLLDQAKEKVYTQGFYNGVLTVGKYNGQKIKDAKVPIKAEMIENGEAFVYSEPTSTVISRSGDECVVSLCDQWYITYGEEEWKNETLKRVEKMETYHNSTRETLKHGLNWMNQWACSRNFGLGTLIPWDKRYLIESLSDSTIYMAYYTIAHYLQGNLNGSEQGIGHIAPEQMTPEVWDYLFAEKEMPENTTIPKETLTKMKQEFEYWYPFDVRVTGKDLLTNHCLFCLYTHTAMFGEDKFPKGMRANGHLLINNEKMAKSTGNFLSLTDGIELYTSDGMRIGLADAGDGVEDANFAKETADNGLLRLHTLLQWIKETLQLIKDNKCCNDEPNTFADKTFEAQINASVHATDAAYLKMLFREALHKGFYELTLARDSYIAYCETVGIPMNAQLLKKYIEIQIKLLYPIAPHFCDYVWRDLLGNKTFLWNERFPEVPEANVQILNEAEYLAKIVYKFRSSVESYCHPKPKKGQKAIVNEPPKEAEIMVGTITPDWQLECAKVLKEIVTIVDDVPTFPPQKELASRLCLNALIKKNSKKAMSFAMMLVENVKKSGLKALDLALQFNEVSFLESQITYIKNVLKLEKVTVTSIKTPDEKLIPGEPVMTSFK</sequence>
<evidence type="ECO:0000256" key="8">
    <source>
        <dbReference type="ARBA" id="ARBA00030520"/>
    </source>
</evidence>
<dbReference type="VEuPathDB" id="AmoebaDB:EHI8A_154450"/>
<feature type="domain" description="Leucine--tRNA ligase RagD-binding" evidence="12">
    <location>
        <begin position="956"/>
        <end position="1025"/>
    </location>
</feature>
<protein>
    <recommendedName>
        <fullName evidence="2">leucine--tRNA ligase</fullName>
        <ecNumber evidence="2">6.1.1.4</ecNumber>
    </recommendedName>
    <alternativeName>
        <fullName evidence="8">Leucyl-tRNA synthetase</fullName>
    </alternativeName>
</protein>
<dbReference type="InterPro" id="IPR002300">
    <property type="entry name" value="aa-tRNA-synth_Ia"/>
</dbReference>
<comment type="similarity">
    <text evidence="1 9">Belongs to the class-I aminoacyl-tRNA synthetase family.</text>
</comment>
<dbReference type="OMA" id="KFIEWQF"/>
<evidence type="ECO:0000256" key="5">
    <source>
        <dbReference type="ARBA" id="ARBA00022840"/>
    </source>
</evidence>
<evidence type="ECO:0000259" key="10">
    <source>
        <dbReference type="Pfam" id="PF00133"/>
    </source>
</evidence>
<keyword evidence="3 9" id="KW-0436">Ligase</keyword>
<comment type="caution">
    <text evidence="13">The sequence shown here is derived from an EMBL/GenBank/DDBJ whole genome shotgun (WGS) entry which is preliminary data.</text>
</comment>